<dbReference type="Pfam" id="PF00498">
    <property type="entry name" value="FHA"/>
    <property type="match status" value="1"/>
</dbReference>
<dbReference type="EMBL" id="JALJOS010000012">
    <property type="protein sequence ID" value="KAK9832464.1"/>
    <property type="molecule type" value="Genomic_DNA"/>
</dbReference>
<feature type="region of interest" description="Disordered" evidence="1">
    <location>
        <begin position="354"/>
        <end position="403"/>
    </location>
</feature>
<evidence type="ECO:0000256" key="1">
    <source>
        <dbReference type="SAM" id="MobiDB-lite"/>
    </source>
</evidence>
<dbReference type="AlphaFoldDB" id="A0AAW1RFG0"/>
<dbReference type="InterPro" id="IPR000253">
    <property type="entry name" value="FHA_dom"/>
</dbReference>
<dbReference type="Gene3D" id="1.10.287.1490">
    <property type="match status" value="1"/>
</dbReference>
<dbReference type="InterPro" id="IPR008984">
    <property type="entry name" value="SMAD_FHA_dom_sf"/>
</dbReference>
<comment type="caution">
    <text evidence="3">The sequence shown here is derived from an EMBL/GenBank/DDBJ whole genome shotgun (WGS) entry which is preliminary data.</text>
</comment>
<dbReference type="PROSITE" id="PS50006">
    <property type="entry name" value="FHA_DOMAIN"/>
    <property type="match status" value="1"/>
</dbReference>
<feature type="compositionally biased region" description="Basic and acidic residues" evidence="1">
    <location>
        <begin position="686"/>
        <end position="698"/>
    </location>
</feature>
<gene>
    <name evidence="3" type="ORF">WJX74_011004</name>
</gene>
<name>A0AAW1RFG0_9CHLO</name>
<feature type="compositionally biased region" description="Polar residues" evidence="1">
    <location>
        <begin position="516"/>
        <end position="535"/>
    </location>
</feature>
<feature type="domain" description="FHA" evidence="2">
    <location>
        <begin position="30"/>
        <end position="84"/>
    </location>
</feature>
<accession>A0AAW1RFG0</accession>
<evidence type="ECO:0000313" key="4">
    <source>
        <dbReference type="Proteomes" id="UP001438707"/>
    </source>
</evidence>
<feature type="compositionally biased region" description="Polar residues" evidence="1">
    <location>
        <begin position="644"/>
        <end position="659"/>
    </location>
</feature>
<dbReference type="SMART" id="SM00240">
    <property type="entry name" value="FHA"/>
    <property type="match status" value="1"/>
</dbReference>
<proteinExistence type="predicted"/>
<reference evidence="3 4" key="1">
    <citation type="journal article" date="2024" name="Nat. Commun.">
        <title>Phylogenomics reveals the evolutionary origins of lichenization in chlorophyte algae.</title>
        <authorList>
            <person name="Puginier C."/>
            <person name="Libourel C."/>
            <person name="Otte J."/>
            <person name="Skaloud P."/>
            <person name="Haon M."/>
            <person name="Grisel S."/>
            <person name="Petersen M."/>
            <person name="Berrin J.G."/>
            <person name="Delaux P.M."/>
            <person name="Dal Grande F."/>
            <person name="Keller J."/>
        </authorList>
    </citation>
    <scope>NUCLEOTIDE SEQUENCE [LARGE SCALE GENOMIC DNA]</scope>
    <source>
        <strain evidence="3 4">SAG 2145</strain>
    </source>
</reference>
<dbReference type="Gene3D" id="2.60.200.20">
    <property type="match status" value="1"/>
</dbReference>
<feature type="compositionally biased region" description="Acidic residues" evidence="1">
    <location>
        <begin position="673"/>
        <end position="685"/>
    </location>
</feature>
<organism evidence="3 4">
    <name type="scientific">Apatococcus lobatus</name>
    <dbReference type="NCBI Taxonomy" id="904363"/>
    <lineage>
        <taxon>Eukaryota</taxon>
        <taxon>Viridiplantae</taxon>
        <taxon>Chlorophyta</taxon>
        <taxon>core chlorophytes</taxon>
        <taxon>Trebouxiophyceae</taxon>
        <taxon>Chlorellales</taxon>
        <taxon>Chlorellaceae</taxon>
        <taxon>Apatococcus</taxon>
    </lineage>
</organism>
<evidence type="ECO:0000259" key="2">
    <source>
        <dbReference type="PROSITE" id="PS50006"/>
    </source>
</evidence>
<dbReference type="SUPFAM" id="SSF49879">
    <property type="entry name" value="SMAD/FHA domain"/>
    <property type="match status" value="1"/>
</dbReference>
<dbReference type="Proteomes" id="UP001438707">
    <property type="component" value="Unassembled WGS sequence"/>
</dbReference>
<sequence length="754" mass="82124">MVTHMLQALSAPAKAWKGPYGSDIPVALHTKLGRSVMGPHAVRLLASWGQISGTHCTIFSEDQGATWYLEDSSSNGTCINQVRVPKAQRQALAEGDHVRLSQAPDNNPAHTIEFVFKKADRSFEAGSAEKTAGGAKRLRGLESQGMSQVNGEAKRVKKSGPEPAEDVLKENADYKRINSDLMRRCSTLETATQELRSSLQAERLGREQAMADVARERHSHAKALQEKEDVWAAESNKMQQSAAEAAAALGAANSTAAAAAAENAQLSSKLQEVMEARSQLESSVTSLEAKHSELEAEQQQIQEQLQDAQQSRQQLQADLDHLRPELQQLQQQLMQQQEIRQEAEARVQGLSSELEAQKGRSQQQENEAASIREQLQAAASGQETSAQELAATQAELSQVRGELDRTRRDCQGLKEENEQLQQQLETKISMLQSVRAKFQAERRAANEAYKKAQHYLAEVNQHHANSSALCEELDEQLRYTLGPPRNGLRELAEPAHSSGNRTAIISGGNEHPAPATSIQAASQGRAGTQGSAQSASHRESRSQTSNPMSQHGSQQEATQMVQEEAASDAPLQNGEAAEGTVGDHGGGPQQQLGQATQLLSTQQQLTQVPTQVPTQVMQPEQPQESNCQPHLQQHDEPTVAMNGEPTQLQPDQAAVQESQADPLPLPMQVDHQPDEDLLPASEEAEDRQQSADESDSQHESGNGSELREACNAEPPPQLMLEDTQEHEPSPGEPGPTEAFAQLQNDTYDEFAGIE</sequence>
<feature type="compositionally biased region" description="Low complexity" evidence="1">
    <location>
        <begin position="589"/>
        <end position="623"/>
    </location>
</feature>
<evidence type="ECO:0000313" key="3">
    <source>
        <dbReference type="EMBL" id="KAK9832464.1"/>
    </source>
</evidence>
<keyword evidence="4" id="KW-1185">Reference proteome</keyword>
<feature type="region of interest" description="Disordered" evidence="1">
    <location>
        <begin position="142"/>
        <end position="164"/>
    </location>
</feature>
<feature type="compositionally biased region" description="Polar residues" evidence="1">
    <location>
        <begin position="377"/>
        <end position="387"/>
    </location>
</feature>
<protein>
    <recommendedName>
        <fullName evidence="2">FHA domain-containing protein</fullName>
    </recommendedName>
</protein>
<feature type="region of interest" description="Disordered" evidence="1">
    <location>
        <begin position="484"/>
        <end position="754"/>
    </location>
</feature>
<feature type="compositionally biased region" description="Polar residues" evidence="1">
    <location>
        <begin position="542"/>
        <end position="561"/>
    </location>
</feature>